<gene>
    <name evidence="1" type="ORF">ABGN05_14715</name>
</gene>
<keyword evidence="2" id="KW-1185">Reference proteome</keyword>
<sequence length="87" mass="9705">MKIIEVRPEPQGGPGVTIARFDVQVTPDVRFINMKLVRTREGGLRAYAPMAFGRSTATFSADLAERMANAAYEIFKRENPDNADCKE</sequence>
<organism evidence="1 2">
    <name type="scientific">Aquibium pacificus</name>
    <dbReference type="NCBI Taxonomy" id="3153579"/>
    <lineage>
        <taxon>Bacteria</taxon>
        <taxon>Pseudomonadati</taxon>
        <taxon>Pseudomonadota</taxon>
        <taxon>Alphaproteobacteria</taxon>
        <taxon>Hyphomicrobiales</taxon>
        <taxon>Phyllobacteriaceae</taxon>
        <taxon>Aquibium</taxon>
    </lineage>
</organism>
<evidence type="ECO:0008006" key="3">
    <source>
        <dbReference type="Google" id="ProtNLM"/>
    </source>
</evidence>
<reference evidence="1 2" key="1">
    <citation type="submission" date="2024-05" db="EMBL/GenBank/DDBJ databases">
        <authorList>
            <person name="Jiang F."/>
        </authorList>
    </citation>
    <scope>NUCLEOTIDE SEQUENCE [LARGE SCALE GENOMIC DNA]</scope>
    <source>
        <strain evidence="1 2">LZ166</strain>
    </source>
</reference>
<dbReference type="EMBL" id="JBDPGJ010000003">
    <property type="protein sequence ID" value="MEX0406914.1"/>
    <property type="molecule type" value="Genomic_DNA"/>
</dbReference>
<dbReference type="Proteomes" id="UP001556692">
    <property type="component" value="Unassembled WGS sequence"/>
</dbReference>
<proteinExistence type="predicted"/>
<evidence type="ECO:0000313" key="2">
    <source>
        <dbReference type="Proteomes" id="UP001556692"/>
    </source>
</evidence>
<protein>
    <recommendedName>
        <fullName evidence="3">SpoVG family protein</fullName>
    </recommendedName>
</protein>
<accession>A0ABV3SLP0</accession>
<comment type="caution">
    <text evidence="1">The sequence shown here is derived from an EMBL/GenBank/DDBJ whole genome shotgun (WGS) entry which is preliminary data.</text>
</comment>
<evidence type="ECO:0000313" key="1">
    <source>
        <dbReference type="EMBL" id="MEX0406914.1"/>
    </source>
</evidence>
<name>A0ABV3SLP0_9HYPH</name>
<dbReference type="RefSeq" id="WP_367954795.1">
    <property type="nucleotide sequence ID" value="NZ_JBDPGJ010000003.1"/>
</dbReference>